<evidence type="ECO:0000256" key="14">
    <source>
        <dbReference type="SAM" id="Coils"/>
    </source>
</evidence>
<comment type="caution">
    <text evidence="16">The sequence shown here is derived from an EMBL/GenBank/DDBJ whole genome shotgun (WGS) entry which is preliminary data.</text>
</comment>
<evidence type="ECO:0000256" key="7">
    <source>
        <dbReference type="ARBA" id="ARBA00023054"/>
    </source>
</evidence>
<dbReference type="Proteomes" id="UP000193411">
    <property type="component" value="Unassembled WGS sequence"/>
</dbReference>
<dbReference type="EMBL" id="MCFL01000009">
    <property type="protein sequence ID" value="ORZ38417.1"/>
    <property type="molecule type" value="Genomic_DNA"/>
</dbReference>
<keyword evidence="5" id="KW-0963">Cytoplasm</keyword>
<keyword evidence="10" id="KW-0539">Nucleus</keyword>
<evidence type="ECO:0000256" key="4">
    <source>
        <dbReference type="ARBA" id="ARBA00014813"/>
    </source>
</evidence>
<keyword evidence="8" id="KW-0969">Cilium</keyword>
<dbReference type="GO" id="GO:0005634">
    <property type="term" value="C:nucleus"/>
    <property type="evidence" value="ECO:0007669"/>
    <property type="project" value="UniProtKB-SubCell"/>
</dbReference>
<dbReference type="STRING" id="765915.A0A1Y2HUY7"/>
<evidence type="ECO:0000256" key="1">
    <source>
        <dbReference type="ARBA" id="ARBA00004123"/>
    </source>
</evidence>
<comment type="function">
    <text evidence="13">Microtubule inner protein (MIP) part of the dynein-decorated doublet microtubules (DMTs) in cilia axoneme, which is required for motile cilia beating. May play a role in the control of meiotic division and germ cell differentiation through regulation of pairing and recombination during meiosis. Required for sperm flagella assembly. May play a role in the assembly and function of the outer dynein arm-docking complex (ODA-DC). ODA-DC mediates outer dynein arms (ODA) binding onto the axonemal doublet microtubules.</text>
</comment>
<keyword evidence="7 14" id="KW-0175">Coiled coil</keyword>
<dbReference type="Pfam" id="PF13868">
    <property type="entry name" value="TPH"/>
    <property type="match status" value="1"/>
</dbReference>
<evidence type="ECO:0000259" key="15">
    <source>
        <dbReference type="Pfam" id="PF13868"/>
    </source>
</evidence>
<feature type="coiled-coil region" evidence="14">
    <location>
        <begin position="257"/>
        <end position="372"/>
    </location>
</feature>
<evidence type="ECO:0000256" key="10">
    <source>
        <dbReference type="ARBA" id="ARBA00023242"/>
    </source>
</evidence>
<dbReference type="GO" id="GO:0051321">
    <property type="term" value="P:meiotic cell cycle"/>
    <property type="evidence" value="ECO:0007669"/>
    <property type="project" value="UniProtKB-KW"/>
</dbReference>
<dbReference type="PANTHER" id="PTHR19265:SF0">
    <property type="entry name" value="MEIOSIS-SPECIFIC NUCLEAR STRUCTURAL PROTEIN 1"/>
    <property type="match status" value="1"/>
</dbReference>
<organism evidence="16 17">
    <name type="scientific">Catenaria anguillulae PL171</name>
    <dbReference type="NCBI Taxonomy" id="765915"/>
    <lineage>
        <taxon>Eukaryota</taxon>
        <taxon>Fungi</taxon>
        <taxon>Fungi incertae sedis</taxon>
        <taxon>Blastocladiomycota</taxon>
        <taxon>Blastocladiomycetes</taxon>
        <taxon>Blastocladiales</taxon>
        <taxon>Catenariaceae</taxon>
        <taxon>Catenaria</taxon>
    </lineage>
</organism>
<keyword evidence="6" id="KW-0282">Flagellum</keyword>
<evidence type="ECO:0000256" key="3">
    <source>
        <dbReference type="ARBA" id="ARBA00009158"/>
    </source>
</evidence>
<feature type="coiled-coil region" evidence="14">
    <location>
        <begin position="412"/>
        <end position="450"/>
    </location>
</feature>
<evidence type="ECO:0000256" key="9">
    <source>
        <dbReference type="ARBA" id="ARBA00023212"/>
    </source>
</evidence>
<name>A0A1Y2HUY7_9FUNG</name>
<dbReference type="InterPro" id="IPR026504">
    <property type="entry name" value="MNS1"/>
</dbReference>
<evidence type="ECO:0000256" key="2">
    <source>
        <dbReference type="ARBA" id="ARBA00004611"/>
    </source>
</evidence>
<dbReference type="OrthoDB" id="197839at2759"/>
<evidence type="ECO:0000313" key="17">
    <source>
        <dbReference type="Proteomes" id="UP000193411"/>
    </source>
</evidence>
<evidence type="ECO:0000256" key="8">
    <source>
        <dbReference type="ARBA" id="ARBA00023069"/>
    </source>
</evidence>
<comment type="subcellular location">
    <subcellularLocation>
        <location evidence="2">Cytoplasm</location>
        <location evidence="2">Cytoskeleton</location>
        <location evidence="2">Flagellum axoneme</location>
    </subcellularLocation>
    <subcellularLocation>
        <location evidence="1">Nucleus</location>
    </subcellularLocation>
</comment>
<evidence type="ECO:0000256" key="6">
    <source>
        <dbReference type="ARBA" id="ARBA00022846"/>
    </source>
</evidence>
<keyword evidence="17" id="KW-1185">Reference proteome</keyword>
<evidence type="ECO:0000256" key="13">
    <source>
        <dbReference type="ARBA" id="ARBA00046114"/>
    </source>
</evidence>
<feature type="coiled-coil region" evidence="14">
    <location>
        <begin position="64"/>
        <end position="142"/>
    </location>
</feature>
<comment type="similarity">
    <text evidence="3">Belongs to the MNS1 family.</text>
</comment>
<sequence length="490" mass="59413">MRNNFSPAVTRRTRMDAREMANRRNDFAREDLCHQLSKDKLLYDSLLKDDRLDRARRARHYKALEDEQSMLDRIHQQREAAEEKRKVVEQHEAMVRQIQADHDELIRQEKIRQSIRESSVELRELEQKLHYAYMNAERAKQLQEKSLAQTIDQQREHDYAVQMAQQLQVAQAAERAAEEAAWQKSRQYKASLQNQLAEREDKKREDMELFLKEKAVVDELIRRIQSEDSAEQQRRLAQQRTARAFIDQYLQDRQKWLAAEQAKISEENARIEQYLRDQEARDSQRKEQKRAVEDARARVYETLADNIGRQEAERQEIEDLRVELAEAEQREREQAQDRLEMQRRIQQRLDLIDAYKRQIEEKRQRREVEREEEDVFRQRMLSKLADDARLDQLSREKKRLKQLEHKRAVDAMVEERRKQIEAEKVLEQEERRKEQELEEFRQRVIEQERQRLLREHASRLLGHLPKGVFKNQDDLDLFDEEFRAKFSRKP</sequence>
<dbReference type="InterPro" id="IPR043597">
    <property type="entry name" value="TPH_dom"/>
</dbReference>
<feature type="domain" description="Trichohyalin-plectin-homology" evidence="15">
    <location>
        <begin position="115"/>
        <end position="466"/>
    </location>
</feature>
<keyword evidence="11" id="KW-0469">Meiosis</keyword>
<accession>A0A1Y2HUY7</accession>
<reference evidence="16 17" key="1">
    <citation type="submission" date="2016-07" db="EMBL/GenBank/DDBJ databases">
        <title>Pervasive Adenine N6-methylation of Active Genes in Fungi.</title>
        <authorList>
            <consortium name="DOE Joint Genome Institute"/>
            <person name="Mondo S.J."/>
            <person name="Dannebaum R.O."/>
            <person name="Kuo R.C."/>
            <person name="Labutti K."/>
            <person name="Haridas S."/>
            <person name="Kuo A."/>
            <person name="Salamov A."/>
            <person name="Ahrendt S.R."/>
            <person name="Lipzen A."/>
            <person name="Sullivan W."/>
            <person name="Andreopoulos W.B."/>
            <person name="Clum A."/>
            <person name="Lindquist E."/>
            <person name="Daum C."/>
            <person name="Ramamoorthy G.K."/>
            <person name="Gryganskyi A."/>
            <person name="Culley D."/>
            <person name="Magnuson J.K."/>
            <person name="James T.Y."/>
            <person name="O'Malley M.A."/>
            <person name="Stajich J.E."/>
            <person name="Spatafora J.W."/>
            <person name="Visel A."/>
            <person name="Grigoriev I.V."/>
        </authorList>
    </citation>
    <scope>NUCLEOTIDE SEQUENCE [LARGE SCALE GENOMIC DNA]</scope>
    <source>
        <strain evidence="16 17">PL171</strain>
    </source>
</reference>
<dbReference type="PANTHER" id="PTHR19265">
    <property type="entry name" value="MEIOSIS-SPECIFIC NUCLEAR STRUCTURAL PROTEIN 1"/>
    <property type="match status" value="1"/>
</dbReference>
<gene>
    <name evidence="16" type="ORF">BCR44DRAFT_1511231</name>
</gene>
<dbReference type="AlphaFoldDB" id="A0A1Y2HUY7"/>
<protein>
    <recommendedName>
        <fullName evidence="4">Meiosis-specific nuclear structural protein 1</fullName>
    </recommendedName>
</protein>
<evidence type="ECO:0000256" key="11">
    <source>
        <dbReference type="ARBA" id="ARBA00023254"/>
    </source>
</evidence>
<evidence type="ECO:0000256" key="12">
    <source>
        <dbReference type="ARBA" id="ARBA00023273"/>
    </source>
</evidence>
<proteinExistence type="inferred from homology"/>
<evidence type="ECO:0000256" key="5">
    <source>
        <dbReference type="ARBA" id="ARBA00022490"/>
    </source>
</evidence>
<evidence type="ECO:0000313" key="16">
    <source>
        <dbReference type="EMBL" id="ORZ38417.1"/>
    </source>
</evidence>
<keyword evidence="9" id="KW-0206">Cytoskeleton</keyword>
<keyword evidence="12" id="KW-0966">Cell projection</keyword>